<comment type="caution">
    <text evidence="2">The sequence shown here is derived from an EMBL/GenBank/DDBJ whole genome shotgun (WGS) entry which is preliminary data.</text>
</comment>
<evidence type="ECO:0000313" key="3">
    <source>
        <dbReference type="Proteomes" id="UP001595955"/>
    </source>
</evidence>
<name>A0ABV9D5H7_9MICO</name>
<evidence type="ECO:0000313" key="2">
    <source>
        <dbReference type="EMBL" id="MFC4553949.1"/>
    </source>
</evidence>
<dbReference type="RefSeq" id="WP_122823170.1">
    <property type="nucleotide sequence ID" value="NZ_CP033325.1"/>
</dbReference>
<dbReference type="Proteomes" id="UP001595955">
    <property type="component" value="Unassembled WGS sequence"/>
</dbReference>
<gene>
    <name evidence="2" type="ORF">ACFO3F_01690</name>
</gene>
<reference evidence="3" key="1">
    <citation type="journal article" date="2019" name="Int. J. Syst. Evol. Microbiol.">
        <title>The Global Catalogue of Microorganisms (GCM) 10K type strain sequencing project: providing services to taxonomists for standard genome sequencing and annotation.</title>
        <authorList>
            <consortium name="The Broad Institute Genomics Platform"/>
            <consortium name="The Broad Institute Genome Sequencing Center for Infectious Disease"/>
            <person name="Wu L."/>
            <person name="Ma J."/>
        </authorList>
    </citation>
    <scope>NUCLEOTIDE SEQUENCE [LARGE SCALE GENOMIC DNA]</scope>
    <source>
        <strain evidence="3">JCM 3369</strain>
    </source>
</reference>
<accession>A0ABV9D5H7</accession>
<sequence length="105" mass="11132">MAGDGYEVEAGDLRVQANRDWTDAAELNGAAADLNQCNAPAAAGAADSPDLTEAMEYALSLFRNVFWEFSDATAILGSSESVAASRYDNNEAESSSLYGRMGMPR</sequence>
<protein>
    <submittedName>
        <fullName evidence="2">Uncharacterized protein</fullName>
    </submittedName>
</protein>
<evidence type="ECO:0000256" key="1">
    <source>
        <dbReference type="SAM" id="MobiDB-lite"/>
    </source>
</evidence>
<feature type="region of interest" description="Disordered" evidence="1">
    <location>
        <begin position="86"/>
        <end position="105"/>
    </location>
</feature>
<proteinExistence type="predicted"/>
<dbReference type="EMBL" id="JBHSGF010000001">
    <property type="protein sequence ID" value="MFC4553949.1"/>
    <property type="molecule type" value="Genomic_DNA"/>
</dbReference>
<keyword evidence="3" id="KW-1185">Reference proteome</keyword>
<organism evidence="2 3">
    <name type="scientific">Georgenia faecalis</name>
    <dbReference type="NCBI Taxonomy" id="2483799"/>
    <lineage>
        <taxon>Bacteria</taxon>
        <taxon>Bacillati</taxon>
        <taxon>Actinomycetota</taxon>
        <taxon>Actinomycetes</taxon>
        <taxon>Micrococcales</taxon>
        <taxon>Bogoriellaceae</taxon>
        <taxon>Georgenia</taxon>
    </lineage>
</organism>